<keyword evidence="6 9" id="KW-0804">Transcription</keyword>
<comment type="similarity">
    <text evidence="1 9">Belongs to the Fur family.</text>
</comment>
<dbReference type="RefSeq" id="WP_034781775.1">
    <property type="nucleotide sequence ID" value="NZ_CP048832.1"/>
</dbReference>
<comment type="cofactor">
    <cofactor evidence="7">
        <name>Zn(2+)</name>
        <dbReference type="ChEBI" id="CHEBI:29105"/>
    </cofactor>
    <text evidence="7">Binds 1 zinc ion per subunit.</text>
</comment>
<evidence type="ECO:0000256" key="6">
    <source>
        <dbReference type="ARBA" id="ARBA00023163"/>
    </source>
</evidence>
<comment type="cofactor">
    <cofactor evidence="8">
        <name>Mn(2+)</name>
        <dbReference type="ChEBI" id="CHEBI:29035"/>
    </cofactor>
    <cofactor evidence="8">
        <name>Fe(2+)</name>
        <dbReference type="ChEBI" id="CHEBI:29033"/>
    </cofactor>
    <text evidence="8">Binds 1 Mn(2+) or Fe(2+) ion per subunit.</text>
</comment>
<dbReference type="PANTHER" id="PTHR33202:SF22">
    <property type="entry name" value="HYDROGEN PEROXIDE SENSITIVE REPRESSOR"/>
    <property type="match status" value="1"/>
</dbReference>
<dbReference type="GO" id="GO:0045892">
    <property type="term" value="P:negative regulation of DNA-templated transcription"/>
    <property type="evidence" value="ECO:0007669"/>
    <property type="project" value="TreeGrafter"/>
</dbReference>
<feature type="binding site" evidence="8">
    <location>
        <position position="112"/>
    </location>
    <ligand>
        <name>Fe cation</name>
        <dbReference type="ChEBI" id="CHEBI:24875"/>
    </ligand>
</feature>
<keyword evidence="3 7" id="KW-0862">Zinc</keyword>
<dbReference type="GO" id="GO:0008270">
    <property type="term" value="F:zinc ion binding"/>
    <property type="evidence" value="ECO:0007669"/>
    <property type="project" value="TreeGrafter"/>
</dbReference>
<evidence type="ECO:0000256" key="9">
    <source>
        <dbReference type="RuleBase" id="RU364037"/>
    </source>
</evidence>
<dbReference type="EMBL" id="CP071520">
    <property type="protein sequence ID" value="QSX97702.1"/>
    <property type="molecule type" value="Genomic_DNA"/>
</dbReference>
<feature type="binding site" evidence="7">
    <location>
        <position position="123"/>
    </location>
    <ligand>
        <name>Zn(2+)</name>
        <dbReference type="ChEBI" id="CHEBI:29105"/>
    </ligand>
</feature>
<evidence type="ECO:0000256" key="1">
    <source>
        <dbReference type="ARBA" id="ARBA00007957"/>
    </source>
</evidence>
<evidence type="ECO:0000313" key="10">
    <source>
        <dbReference type="EMBL" id="MDQ4627901.1"/>
    </source>
</evidence>
<dbReference type="EMBL" id="JAVFKP010000004">
    <property type="protein sequence ID" value="MDQ4627901.1"/>
    <property type="molecule type" value="Genomic_DNA"/>
</dbReference>
<evidence type="ECO:0000256" key="3">
    <source>
        <dbReference type="ARBA" id="ARBA00022833"/>
    </source>
</evidence>
<evidence type="ECO:0000256" key="7">
    <source>
        <dbReference type="PIRSR" id="PIRSR602481-1"/>
    </source>
</evidence>
<keyword evidence="7 9" id="KW-0479">Metal-binding</keyword>
<name>A0AAJ4MVG8_9BURK</name>
<sequence>MERTTRQKTAIQAAIESAQRPLSAQEILEQASLQVTQLGIATVYRNLKSLVLEEKVHVVTLPGENPRYESNTVANHHHHHFQCTTCQRVFDVHDCPGDLKRMAPQGFVVERHELTLYGRCADCNAAAGATGSAAKGAAAGAKAAPAPHACASHHDPA</sequence>
<feature type="binding site" evidence="7">
    <location>
        <position position="120"/>
    </location>
    <ligand>
        <name>Zn(2+)</name>
        <dbReference type="ChEBI" id="CHEBI:29105"/>
    </ligand>
</feature>
<dbReference type="Gene3D" id="1.10.10.10">
    <property type="entry name" value="Winged helix-like DNA-binding domain superfamily/Winged helix DNA-binding domain"/>
    <property type="match status" value="1"/>
</dbReference>
<dbReference type="Proteomes" id="UP001237592">
    <property type="component" value="Unassembled WGS sequence"/>
</dbReference>
<evidence type="ECO:0000256" key="2">
    <source>
        <dbReference type="ARBA" id="ARBA00022491"/>
    </source>
</evidence>
<dbReference type="GO" id="GO:0005737">
    <property type="term" value="C:cytoplasm"/>
    <property type="evidence" value="ECO:0007669"/>
    <property type="project" value="UniProtKB-SubCell"/>
</dbReference>
<dbReference type="Pfam" id="PF01475">
    <property type="entry name" value="FUR"/>
    <property type="match status" value="1"/>
</dbReference>
<dbReference type="CDD" id="cd07153">
    <property type="entry name" value="Fur_like"/>
    <property type="match status" value="1"/>
</dbReference>
<evidence type="ECO:0000313" key="13">
    <source>
        <dbReference type="Proteomes" id="UP001237592"/>
    </source>
</evidence>
<dbReference type="InterPro" id="IPR036390">
    <property type="entry name" value="WH_DNA-bd_sf"/>
</dbReference>
<dbReference type="GeneID" id="56945069"/>
<dbReference type="InterPro" id="IPR036388">
    <property type="entry name" value="WH-like_DNA-bd_sf"/>
</dbReference>
<evidence type="ECO:0000256" key="4">
    <source>
        <dbReference type="ARBA" id="ARBA00023015"/>
    </source>
</evidence>
<feature type="binding site" evidence="7">
    <location>
        <position position="83"/>
    </location>
    <ligand>
        <name>Zn(2+)</name>
        <dbReference type="ChEBI" id="CHEBI:29105"/>
    </ligand>
</feature>
<evidence type="ECO:0000256" key="8">
    <source>
        <dbReference type="PIRSR" id="PIRSR602481-2"/>
    </source>
</evidence>
<dbReference type="SUPFAM" id="SSF46785">
    <property type="entry name" value="Winged helix' DNA-binding domain"/>
    <property type="match status" value="1"/>
</dbReference>
<feature type="binding site" evidence="8">
    <location>
        <position position="77"/>
    </location>
    <ligand>
        <name>Fe cation</name>
        <dbReference type="ChEBI" id="CHEBI:24875"/>
    </ligand>
</feature>
<dbReference type="GO" id="GO:0000976">
    <property type="term" value="F:transcription cis-regulatory region binding"/>
    <property type="evidence" value="ECO:0007669"/>
    <property type="project" value="TreeGrafter"/>
</dbReference>
<gene>
    <name evidence="9" type="primary">fur</name>
    <name evidence="11" type="ORF">J3P46_07205</name>
    <name evidence="10" type="ORF">RB624_18575</name>
</gene>
<keyword evidence="8 9" id="KW-0408">Iron</keyword>
<comment type="subcellular location">
    <subcellularLocation>
        <location evidence="9">Cytoplasm</location>
    </subcellularLocation>
</comment>
<dbReference type="AlphaFoldDB" id="A0AAJ4MVG8"/>
<proteinExistence type="inferred from homology"/>
<dbReference type="InterPro" id="IPR002481">
    <property type="entry name" value="FUR"/>
</dbReference>
<keyword evidence="2 9" id="KW-0678">Repressor</keyword>
<keyword evidence="9" id="KW-0963">Cytoplasm</keyword>
<dbReference type="PANTHER" id="PTHR33202">
    <property type="entry name" value="ZINC UPTAKE REGULATION PROTEIN"/>
    <property type="match status" value="1"/>
</dbReference>
<keyword evidence="5 9" id="KW-0238">DNA-binding</keyword>
<comment type="subunit">
    <text evidence="9">Homodimer.</text>
</comment>
<evidence type="ECO:0000256" key="5">
    <source>
        <dbReference type="ARBA" id="ARBA00023125"/>
    </source>
</evidence>
<dbReference type="InterPro" id="IPR043135">
    <property type="entry name" value="Fur_C"/>
</dbReference>
<accession>A0AAJ4MVG8</accession>
<feature type="binding site" evidence="7">
    <location>
        <position position="86"/>
    </location>
    <ligand>
        <name>Zn(2+)</name>
        <dbReference type="ChEBI" id="CHEBI:29105"/>
    </ligand>
</feature>
<evidence type="ECO:0000313" key="11">
    <source>
        <dbReference type="EMBL" id="QSX97702.1"/>
    </source>
</evidence>
<protein>
    <recommendedName>
        <fullName evidence="9">Ferric uptake regulation protein</fullName>
    </recommendedName>
</protein>
<keyword evidence="13" id="KW-1185">Reference proteome</keyword>
<evidence type="ECO:0000313" key="12">
    <source>
        <dbReference type="Proteomes" id="UP000662821"/>
    </source>
</evidence>
<dbReference type="GO" id="GO:1900376">
    <property type="term" value="P:regulation of secondary metabolite biosynthetic process"/>
    <property type="evidence" value="ECO:0007669"/>
    <property type="project" value="TreeGrafter"/>
</dbReference>
<reference evidence="11 12" key="1">
    <citation type="submission" date="2021-03" db="EMBL/GenBank/DDBJ databases">
        <title>Draft genome sequence of Janthinobacterium sp. strain PLB02 isolated from infected primmorphs (Lubomirskia baicalensis).</title>
        <authorList>
            <person name="Chernogor L.I."/>
            <person name="Belikov S.I."/>
            <person name="Petrushin I.S."/>
        </authorList>
    </citation>
    <scope>NUCLEOTIDE SEQUENCE [LARGE SCALE GENOMIC DNA]</scope>
    <source>
        <strain evidence="11 12">PLB02</strain>
    </source>
</reference>
<dbReference type="Gene3D" id="3.30.1490.190">
    <property type="match status" value="1"/>
</dbReference>
<organism evidence="11 12">
    <name type="scientific">Janthinobacterium lividum</name>
    <dbReference type="NCBI Taxonomy" id="29581"/>
    <lineage>
        <taxon>Bacteria</taxon>
        <taxon>Pseudomonadati</taxon>
        <taxon>Pseudomonadota</taxon>
        <taxon>Betaproteobacteria</taxon>
        <taxon>Burkholderiales</taxon>
        <taxon>Oxalobacteraceae</taxon>
        <taxon>Janthinobacterium</taxon>
    </lineage>
</organism>
<dbReference type="GO" id="GO:0003700">
    <property type="term" value="F:DNA-binding transcription factor activity"/>
    <property type="evidence" value="ECO:0007669"/>
    <property type="project" value="UniProtKB-UniRule"/>
</dbReference>
<dbReference type="Proteomes" id="UP000662821">
    <property type="component" value="Chromosome"/>
</dbReference>
<reference evidence="10 13" key="2">
    <citation type="submission" date="2023-08" db="EMBL/GenBank/DDBJ databases">
        <title>Draft genome sequence of Janthinobacterium lividum.</title>
        <authorList>
            <person name="Chun B.H."/>
            <person name="Lee Y."/>
        </authorList>
    </citation>
    <scope>NUCLEOTIDE SEQUENCE [LARGE SCALE GENOMIC DNA]</scope>
    <source>
        <strain evidence="10 13">AMJK</strain>
    </source>
</reference>
<keyword evidence="4 9" id="KW-0805">Transcription regulation</keyword>